<evidence type="ECO:0000313" key="2">
    <source>
        <dbReference type="Proteomes" id="UP000221165"/>
    </source>
</evidence>
<protein>
    <submittedName>
        <fullName evidence="1">Uncharacterized protein</fullName>
    </submittedName>
</protein>
<sequence length="40" mass="4828">MFSIFFFFFFLLFLLIIHLISLRVLTTSHALRFIFLSAML</sequence>
<dbReference type="EMBL" id="MIGC01004301">
    <property type="protein sequence ID" value="PHJ18238.1"/>
    <property type="molecule type" value="Genomic_DNA"/>
</dbReference>
<comment type="caution">
    <text evidence="1">The sequence shown here is derived from an EMBL/GenBank/DDBJ whole genome shotgun (WGS) entry which is preliminary data.</text>
</comment>
<dbReference type="AlphaFoldDB" id="A0A2C6KNQ2"/>
<accession>A0A2C6KNQ2</accession>
<gene>
    <name evidence="1" type="ORF">CSUI_007936</name>
</gene>
<name>A0A2C6KNQ2_9APIC</name>
<dbReference type="VEuPathDB" id="ToxoDB:CSUI_007936"/>
<keyword evidence="2" id="KW-1185">Reference proteome</keyword>
<dbReference type="GeneID" id="94431289"/>
<organism evidence="1 2">
    <name type="scientific">Cystoisospora suis</name>
    <dbReference type="NCBI Taxonomy" id="483139"/>
    <lineage>
        <taxon>Eukaryota</taxon>
        <taxon>Sar</taxon>
        <taxon>Alveolata</taxon>
        <taxon>Apicomplexa</taxon>
        <taxon>Conoidasida</taxon>
        <taxon>Coccidia</taxon>
        <taxon>Eucoccidiorida</taxon>
        <taxon>Eimeriorina</taxon>
        <taxon>Sarcocystidae</taxon>
        <taxon>Cystoisospora</taxon>
    </lineage>
</organism>
<proteinExistence type="predicted"/>
<reference evidence="1 2" key="1">
    <citation type="journal article" date="2017" name="Int. J. Parasitol.">
        <title>The genome of the protozoan parasite Cystoisospora suis and a reverse vaccinology approach to identify vaccine candidates.</title>
        <authorList>
            <person name="Palmieri N."/>
            <person name="Shrestha A."/>
            <person name="Ruttkowski B."/>
            <person name="Beck T."/>
            <person name="Vogl C."/>
            <person name="Tomley F."/>
            <person name="Blake D.P."/>
            <person name="Joachim A."/>
        </authorList>
    </citation>
    <scope>NUCLEOTIDE SEQUENCE [LARGE SCALE GENOMIC DNA]</scope>
    <source>
        <strain evidence="1 2">Wien I</strain>
    </source>
</reference>
<evidence type="ECO:0000313" key="1">
    <source>
        <dbReference type="EMBL" id="PHJ18238.1"/>
    </source>
</evidence>
<dbReference type="Proteomes" id="UP000221165">
    <property type="component" value="Unassembled WGS sequence"/>
</dbReference>
<dbReference type="RefSeq" id="XP_067919946.1">
    <property type="nucleotide sequence ID" value="XM_068068078.1"/>
</dbReference>